<reference evidence="4" key="1">
    <citation type="submission" date="2021-02" db="EMBL/GenBank/DDBJ databases">
        <authorList>
            <person name="Bekaert M."/>
        </authorList>
    </citation>
    <scope>NUCLEOTIDE SEQUENCE</scope>
    <source>
        <strain evidence="4">IoA-00</strain>
    </source>
</reference>
<dbReference type="Pfam" id="PF12148">
    <property type="entry name" value="TTD"/>
    <property type="match status" value="1"/>
</dbReference>
<feature type="domain" description="YDG" evidence="3">
    <location>
        <begin position="275"/>
        <end position="449"/>
    </location>
</feature>
<dbReference type="SUPFAM" id="SSF57850">
    <property type="entry name" value="RING/U-box"/>
    <property type="match status" value="1"/>
</dbReference>
<dbReference type="InterPro" id="IPR003105">
    <property type="entry name" value="SRA_YDG"/>
</dbReference>
<dbReference type="Proteomes" id="UP000675881">
    <property type="component" value="Chromosome 3"/>
</dbReference>
<dbReference type="OrthoDB" id="2270193at2759"/>
<evidence type="ECO:0000256" key="2">
    <source>
        <dbReference type="PROSITE-ProRule" id="PRU00358"/>
    </source>
</evidence>
<dbReference type="AlphaFoldDB" id="A0A7R8CQJ2"/>
<dbReference type="GO" id="GO:0061630">
    <property type="term" value="F:ubiquitin protein ligase activity"/>
    <property type="evidence" value="ECO:0007669"/>
    <property type="project" value="UniProtKB-EC"/>
</dbReference>
<dbReference type="InterPro" id="IPR036987">
    <property type="entry name" value="SRA-YDG_sf"/>
</dbReference>
<evidence type="ECO:0000256" key="1">
    <source>
        <dbReference type="ARBA" id="ARBA00023242"/>
    </source>
</evidence>
<dbReference type="EC" id="2.3.2.27" evidence="4"/>
<dbReference type="Gene3D" id="3.30.40.10">
    <property type="entry name" value="Zinc/RING finger domain, C3HC4 (zinc finger)"/>
    <property type="match status" value="1"/>
</dbReference>
<name>A0A7R8CQJ2_LEPSM</name>
<dbReference type="GO" id="GO:0016567">
    <property type="term" value="P:protein ubiquitination"/>
    <property type="evidence" value="ECO:0007669"/>
    <property type="project" value="TreeGrafter"/>
</dbReference>
<accession>A0A7R8CQJ2</accession>
<organism evidence="4 5">
    <name type="scientific">Lepeophtheirus salmonis</name>
    <name type="common">Salmon louse</name>
    <name type="synonym">Caligus salmonis</name>
    <dbReference type="NCBI Taxonomy" id="72036"/>
    <lineage>
        <taxon>Eukaryota</taxon>
        <taxon>Metazoa</taxon>
        <taxon>Ecdysozoa</taxon>
        <taxon>Arthropoda</taxon>
        <taxon>Crustacea</taxon>
        <taxon>Multicrustacea</taxon>
        <taxon>Hexanauplia</taxon>
        <taxon>Copepoda</taxon>
        <taxon>Siphonostomatoida</taxon>
        <taxon>Caligidae</taxon>
        <taxon>Lepeophtheirus</taxon>
    </lineage>
</organism>
<dbReference type="InterPro" id="IPR045134">
    <property type="entry name" value="UHRF1/2-like"/>
</dbReference>
<dbReference type="SMART" id="SM00466">
    <property type="entry name" value="SRA"/>
    <property type="match status" value="1"/>
</dbReference>
<dbReference type="EMBL" id="HG994582">
    <property type="protein sequence ID" value="CAF2893620.1"/>
    <property type="molecule type" value="Genomic_DNA"/>
</dbReference>
<keyword evidence="4" id="KW-0012">Acyltransferase</keyword>
<keyword evidence="5" id="KW-1185">Reference proteome</keyword>
<dbReference type="Gene3D" id="2.30.30.140">
    <property type="match status" value="1"/>
</dbReference>
<dbReference type="SUPFAM" id="SSF54236">
    <property type="entry name" value="Ubiquitin-like"/>
    <property type="match status" value="1"/>
</dbReference>
<dbReference type="PANTHER" id="PTHR14140:SF45">
    <property type="entry name" value="RING-TYPE E3 UBIQUITIN TRANSFERASE"/>
    <property type="match status" value="1"/>
</dbReference>
<gene>
    <name evidence="4" type="ORF">LSAA_8069</name>
</gene>
<evidence type="ECO:0000313" key="5">
    <source>
        <dbReference type="Proteomes" id="UP000675881"/>
    </source>
</evidence>
<dbReference type="InterPro" id="IPR015947">
    <property type="entry name" value="PUA-like_sf"/>
</dbReference>
<dbReference type="InterPro" id="IPR021991">
    <property type="entry name" value="TTD_dom"/>
</dbReference>
<dbReference type="InterPro" id="IPR013083">
    <property type="entry name" value="Znf_RING/FYVE/PHD"/>
</dbReference>
<evidence type="ECO:0000259" key="3">
    <source>
        <dbReference type="PROSITE" id="PS51015"/>
    </source>
</evidence>
<dbReference type="Pfam" id="PF02182">
    <property type="entry name" value="SAD_SRA"/>
    <property type="match status" value="1"/>
</dbReference>
<dbReference type="PROSITE" id="PS51015">
    <property type="entry name" value="YDG"/>
    <property type="match status" value="1"/>
</dbReference>
<dbReference type="GO" id="GO:0005634">
    <property type="term" value="C:nucleus"/>
    <property type="evidence" value="ECO:0007669"/>
    <property type="project" value="UniProtKB-SubCell"/>
</dbReference>
<protein>
    <submittedName>
        <fullName evidence="4">UHRF1</fullName>
        <ecNumber evidence="4">2.3.2.27</ecNumber>
    </submittedName>
</protein>
<keyword evidence="1 2" id="KW-0539">Nucleus</keyword>
<evidence type="ECO:0000313" key="4">
    <source>
        <dbReference type="EMBL" id="CAF2893620.1"/>
    </source>
</evidence>
<dbReference type="Gene3D" id="2.30.30.30">
    <property type="match status" value="1"/>
</dbReference>
<dbReference type="GO" id="GO:0044027">
    <property type="term" value="P:negative regulation of gene expression via chromosomal CpG island methylation"/>
    <property type="evidence" value="ECO:0007669"/>
    <property type="project" value="TreeGrafter"/>
</dbReference>
<proteinExistence type="predicted"/>
<dbReference type="InterPro" id="IPR014722">
    <property type="entry name" value="Rib_uL2_dom2"/>
</dbReference>
<dbReference type="InterPro" id="IPR029071">
    <property type="entry name" value="Ubiquitin-like_domsf"/>
</dbReference>
<dbReference type="Gene3D" id="2.30.280.10">
    <property type="entry name" value="SRA-YDG"/>
    <property type="match status" value="1"/>
</dbReference>
<keyword evidence="4" id="KW-0808">Transferase</keyword>
<comment type="subcellular location">
    <subcellularLocation>
        <location evidence="2">Nucleus</location>
    </subcellularLocation>
</comment>
<sequence length="594" mass="68306">MKIRILYETNTLCLNSLTKLTRVHELRLCIKNKWPDLDPEVQRLLHRGKELGDGILQDYRFGTDDVIQCIKRSLPLSSVSHLPVDRINVESKYFVVGDHVDILEPSGAWFESKLIATHALSKEDICSSSDGVAYLVQYERFKELKPCYVGLESIRLRSYHRVSLSNLKSGMTILANYNYDHPDKRGFWFECLISSVSSSGLFASLVHFPESLSKKIRLRFVDEMYCIQEHIPSQNHSKDDCTMCSCCVCHLKDRPEPPLTTIPDEDWYCPKCKRSDENVVKIGSQTLSEKKNLTVTVLNVIKVKRRSSSSQDFVILWIYFYGRGIASVVLSVQDVDNGDTFWLMGSGVAQPVKTGSLDDQKISQVLERTNLAVAMNCAAPICKINGSDAGSNWRKGKPVRVLRSFWLCRKFSKYAPNEGLRYDGIYKVVKYKLIDGPLGYPIWKFFFQRDDPSHAPWTKEGMIDIQSSYTQKLISPVDYIIDPHLKKLISNDTENKKMWRDILNTKYRWKLDFYNQVEEELSCICCKDIVLDPVTTPCQHNMCKKNAFFVFLRRNSTHARLVERSLVEIIALKLIKSLQTILRSMFDGYESGRC</sequence>
<dbReference type="PANTHER" id="PTHR14140">
    <property type="entry name" value="E3 UBIQUITIN-PROTEIN LIGASE UHRF-RELATED"/>
    <property type="match status" value="1"/>
</dbReference>
<dbReference type="SUPFAM" id="SSF88697">
    <property type="entry name" value="PUA domain-like"/>
    <property type="match status" value="1"/>
</dbReference>